<dbReference type="EMBL" id="CP003969">
    <property type="protein sequence ID" value="AGP35513.1"/>
    <property type="molecule type" value="Genomic_DNA"/>
</dbReference>
<evidence type="ECO:0008006" key="3">
    <source>
        <dbReference type="Google" id="ProtNLM"/>
    </source>
</evidence>
<dbReference type="HOGENOM" id="CLU_061954_1_0_7"/>
<dbReference type="Proteomes" id="UP000014803">
    <property type="component" value="Chromosome"/>
</dbReference>
<dbReference type="eggNOG" id="COG3500">
    <property type="taxonomic scope" value="Bacteria"/>
</dbReference>
<gene>
    <name evidence="1" type="ORF">SCE1572_13825</name>
</gene>
<dbReference type="AlphaFoldDB" id="S4XY39"/>
<accession>S4XY39</accession>
<protein>
    <recommendedName>
        <fullName evidence="3">Phage late control D family protein</fullName>
    </recommendedName>
</protein>
<dbReference type="PATRIC" id="fig|1254432.3.peg.3114"/>
<sequence>MPRYRVLIDGRELHAAGSDFLSVEVSDSISELSGFTLVLNNWDDGGGRRRPGFKYTEDFAAIRPGSRVEIEMGYEDGPPMELMITGVITALDPSFPASGAPTITVRGLDRLHEMRNQPKSVSWKDNDADIATAIAASYGMRARVDRTLDTGERLPTPDGVVPQQNMDDLAFLVERARRINFEVYACCDELCFVQSREGQDPVALRLEWGTSLVSFSPTLTFAKQVSEVTVRAWHPYSGELIEVTERRLDAEEVPPGRRPADDLVRELFRRDKREIITSEGVLTAADAKALAHSVLERSSDPFVTGTAQTVGVPLLRAGRNVELTGLGKIFDGKYYITESTHTIDEGGYQTTIHVRKAYV</sequence>
<name>S4XY39_SORCE</name>
<dbReference type="KEGG" id="scu:SCE1572_13825"/>
<organism evidence="1 2">
    <name type="scientific">Sorangium cellulosum So0157-2</name>
    <dbReference type="NCBI Taxonomy" id="1254432"/>
    <lineage>
        <taxon>Bacteria</taxon>
        <taxon>Pseudomonadati</taxon>
        <taxon>Myxococcota</taxon>
        <taxon>Polyangia</taxon>
        <taxon>Polyangiales</taxon>
        <taxon>Polyangiaceae</taxon>
        <taxon>Sorangium</taxon>
    </lineage>
</organism>
<dbReference type="STRING" id="1254432.SCE1572_13825"/>
<proteinExistence type="predicted"/>
<reference evidence="1 2" key="1">
    <citation type="journal article" date="2013" name="Sci. Rep.">
        <title>Extraordinary expansion of a Sorangium cellulosum genome from an alkaline milieu.</title>
        <authorList>
            <person name="Han K."/>
            <person name="Li Z.F."/>
            <person name="Peng R."/>
            <person name="Zhu L.P."/>
            <person name="Zhou T."/>
            <person name="Wang L.G."/>
            <person name="Li S.G."/>
            <person name="Zhang X.B."/>
            <person name="Hu W."/>
            <person name="Wu Z.H."/>
            <person name="Qin N."/>
            <person name="Li Y.Z."/>
        </authorList>
    </citation>
    <scope>NUCLEOTIDE SEQUENCE [LARGE SCALE GENOMIC DNA]</scope>
    <source>
        <strain evidence="1 2">So0157-2</strain>
    </source>
</reference>
<dbReference type="SUPFAM" id="SSF69279">
    <property type="entry name" value="Phage tail proteins"/>
    <property type="match status" value="1"/>
</dbReference>
<evidence type="ECO:0000313" key="1">
    <source>
        <dbReference type="EMBL" id="AGP35513.1"/>
    </source>
</evidence>
<evidence type="ECO:0000313" key="2">
    <source>
        <dbReference type="Proteomes" id="UP000014803"/>
    </source>
</evidence>